<dbReference type="InterPro" id="IPR052924">
    <property type="entry name" value="OsmC/Ohr_hydroprdx_reductase"/>
</dbReference>
<accession>A0A948S1C0</accession>
<evidence type="ECO:0000256" key="1">
    <source>
        <dbReference type="SAM" id="MobiDB-lite"/>
    </source>
</evidence>
<dbReference type="InterPro" id="IPR015946">
    <property type="entry name" value="KH_dom-like_a/b"/>
</dbReference>
<dbReference type="Proteomes" id="UP000777784">
    <property type="component" value="Unassembled WGS sequence"/>
</dbReference>
<feature type="region of interest" description="Disordered" evidence="1">
    <location>
        <begin position="54"/>
        <end position="77"/>
    </location>
</feature>
<dbReference type="SUPFAM" id="SSF82784">
    <property type="entry name" value="OsmC-like"/>
    <property type="match status" value="1"/>
</dbReference>
<evidence type="ECO:0000313" key="2">
    <source>
        <dbReference type="EMBL" id="MBU2693374.1"/>
    </source>
</evidence>
<name>A0A948S1C0_UNCEI</name>
<dbReference type="Gene3D" id="3.30.300.20">
    <property type="match status" value="1"/>
</dbReference>
<gene>
    <name evidence="2" type="ORF">KJ970_20840</name>
</gene>
<organism evidence="2 3">
    <name type="scientific">Eiseniibacteriota bacterium</name>
    <dbReference type="NCBI Taxonomy" id="2212470"/>
    <lineage>
        <taxon>Bacteria</taxon>
        <taxon>Candidatus Eiseniibacteriota</taxon>
    </lineage>
</organism>
<proteinExistence type="predicted"/>
<dbReference type="Pfam" id="PF02566">
    <property type="entry name" value="OsmC"/>
    <property type="match status" value="1"/>
</dbReference>
<evidence type="ECO:0000313" key="3">
    <source>
        <dbReference type="Proteomes" id="UP000777784"/>
    </source>
</evidence>
<protein>
    <submittedName>
        <fullName evidence="2">OsmC family protein</fullName>
    </submittedName>
</protein>
<comment type="caution">
    <text evidence="2">The sequence shown here is derived from an EMBL/GenBank/DDBJ whole genome shotgun (WGS) entry which is preliminary data.</text>
</comment>
<dbReference type="EMBL" id="JAHJDP010000119">
    <property type="protein sequence ID" value="MBU2693374.1"/>
    <property type="molecule type" value="Genomic_DNA"/>
</dbReference>
<dbReference type="PANTHER" id="PTHR35368">
    <property type="entry name" value="HYDROPEROXIDE REDUCTASE"/>
    <property type="match status" value="1"/>
</dbReference>
<sequence length="192" mass="20693">MSQNNIRNGVNLNDLMAAIEAVKTDPGNGKLRFTVNSKWAGGFKAKHTTSGFTVGKETGRRAKNHTLTTDEPNEVLGSDTGISPAETLMSSLAACLTVGYAANAAALGIDLDELSLEITGNGSLEGFMNLRNQRAGLSELKIKAFIKSDAPAEKLQELHDYVNNHSPIWDTICNPVKIESQVVTHQPDHAHR</sequence>
<dbReference type="PANTHER" id="PTHR35368:SF1">
    <property type="entry name" value="HYDROPEROXIDE REDUCTASE"/>
    <property type="match status" value="1"/>
</dbReference>
<reference evidence="2" key="1">
    <citation type="submission" date="2021-05" db="EMBL/GenBank/DDBJ databases">
        <title>Energy efficiency and biological interactions define the core microbiome of deep oligotrophic groundwater.</title>
        <authorList>
            <person name="Mehrshad M."/>
            <person name="Lopez-Fernandez M."/>
            <person name="Bell E."/>
            <person name="Bernier-Latmani R."/>
            <person name="Bertilsson S."/>
            <person name="Dopson M."/>
        </authorList>
    </citation>
    <scope>NUCLEOTIDE SEQUENCE</scope>
    <source>
        <strain evidence="2">Modern_marine.mb.64</strain>
    </source>
</reference>
<dbReference type="InterPro" id="IPR036102">
    <property type="entry name" value="OsmC/Ohrsf"/>
</dbReference>
<dbReference type="AlphaFoldDB" id="A0A948S1C0"/>
<dbReference type="InterPro" id="IPR003718">
    <property type="entry name" value="OsmC/Ohr_fam"/>
</dbReference>